<evidence type="ECO:0000256" key="1">
    <source>
        <dbReference type="ARBA" id="ARBA00006096"/>
    </source>
</evidence>
<dbReference type="GO" id="GO:0006508">
    <property type="term" value="P:proteolysis"/>
    <property type="evidence" value="ECO:0007669"/>
    <property type="project" value="InterPro"/>
</dbReference>
<sequence length="439" mass="47716">MKIIPASFQITKRTHSQLLIRILGAGGILIGSNVNAAPTVLSPPPPVAVQGWPSLQSGRLCPSLQRSFKSLLGQGSSAWSVSVVDRHGQLLADINGTVAKVPASNQKLITTAFALDKLGPDFKLRTQLLRRPDGVLEISGEGDPDLGITEIQRFAMAALGQGGSRTFRSHDDLQLLIREEPQQRWWPSDWHPADRIYAYGAPITRLALTSNALDVAVTNPIGRLQRLLEREIHRQGGKAHLSLVNHDQVKTSSAQSVLLHEEDSAPMHALVSLANAESHNFTAEVLLRHAAESWDVRLASREAMRWMQRQNLPLTGLRIADGSGLSRNNRMSSQTLATLLMRMGHHPLAPYYQASMAIAGQRGTLRKLFRGTSLEGKFWGKTGTLNGVRSISGILETVDGPRYVSAIANGASSPNRTIGLLLKATQRFSPCSSSLSTSN</sequence>
<gene>
    <name evidence="3" type="primary">dacB</name>
    <name evidence="3" type="ordered locus">P9303_14981</name>
</gene>
<keyword evidence="2 3" id="KW-0378">Hydrolase</keyword>
<keyword evidence="3" id="KW-0121">Carboxypeptidase</keyword>
<dbReference type="STRING" id="59922.P9303_14981"/>
<dbReference type="PANTHER" id="PTHR30023:SF0">
    <property type="entry name" value="PENICILLIN-SENSITIVE CARBOXYPEPTIDASE A"/>
    <property type="match status" value="1"/>
</dbReference>
<evidence type="ECO:0000256" key="2">
    <source>
        <dbReference type="ARBA" id="ARBA00022801"/>
    </source>
</evidence>
<dbReference type="KEGG" id="pmf:P9303_14981"/>
<dbReference type="PRINTS" id="PR00922">
    <property type="entry name" value="DADACBPTASE3"/>
</dbReference>
<organism evidence="3 4">
    <name type="scientific">Prochlorococcus marinus (strain MIT 9303)</name>
    <dbReference type="NCBI Taxonomy" id="59922"/>
    <lineage>
        <taxon>Bacteria</taxon>
        <taxon>Bacillati</taxon>
        <taxon>Cyanobacteriota</taxon>
        <taxon>Cyanophyceae</taxon>
        <taxon>Synechococcales</taxon>
        <taxon>Prochlorococcaceae</taxon>
        <taxon>Prochlorococcus</taxon>
    </lineage>
</organism>
<evidence type="ECO:0000313" key="3">
    <source>
        <dbReference type="EMBL" id="ABM78244.1"/>
    </source>
</evidence>
<dbReference type="GO" id="GO:0000270">
    <property type="term" value="P:peptidoglycan metabolic process"/>
    <property type="evidence" value="ECO:0007669"/>
    <property type="project" value="TreeGrafter"/>
</dbReference>
<keyword evidence="3" id="KW-0645">Protease</keyword>
<dbReference type="Pfam" id="PF02113">
    <property type="entry name" value="Peptidase_S13"/>
    <property type="match status" value="1"/>
</dbReference>
<dbReference type="GO" id="GO:0009002">
    <property type="term" value="F:serine-type D-Ala-D-Ala carboxypeptidase activity"/>
    <property type="evidence" value="ECO:0007669"/>
    <property type="project" value="UniProtKB-EC"/>
</dbReference>
<dbReference type="PANTHER" id="PTHR30023">
    <property type="entry name" value="D-ALANYL-D-ALANINE CARBOXYPEPTIDASE"/>
    <property type="match status" value="1"/>
</dbReference>
<proteinExistence type="inferred from homology"/>
<evidence type="ECO:0000313" key="4">
    <source>
        <dbReference type="Proteomes" id="UP000002274"/>
    </source>
</evidence>
<dbReference type="InterPro" id="IPR012338">
    <property type="entry name" value="Beta-lactam/transpept-like"/>
</dbReference>
<dbReference type="InterPro" id="IPR000667">
    <property type="entry name" value="Peptidase_S13"/>
</dbReference>
<accession>A2C9T4</accession>
<dbReference type="Gene3D" id="3.40.710.10">
    <property type="entry name" value="DD-peptidase/beta-lactamase superfamily"/>
    <property type="match status" value="2"/>
</dbReference>
<dbReference type="RefSeq" id="WP_011826137.1">
    <property type="nucleotide sequence ID" value="NC_008820.1"/>
</dbReference>
<dbReference type="SUPFAM" id="SSF56601">
    <property type="entry name" value="beta-lactamase/transpeptidase-like"/>
    <property type="match status" value="1"/>
</dbReference>
<dbReference type="AlphaFoldDB" id="A2C9T4"/>
<comment type="similarity">
    <text evidence="1">Belongs to the peptidase S13 family.</text>
</comment>
<dbReference type="EMBL" id="CP000554">
    <property type="protein sequence ID" value="ABM78244.1"/>
    <property type="molecule type" value="Genomic_DNA"/>
</dbReference>
<reference evidence="3 4" key="1">
    <citation type="journal article" date="2007" name="PLoS Genet.">
        <title>Patterns and implications of gene gain and loss in the evolution of Prochlorococcus.</title>
        <authorList>
            <person name="Kettler G.C."/>
            <person name="Martiny A.C."/>
            <person name="Huang K."/>
            <person name="Zucker J."/>
            <person name="Coleman M.L."/>
            <person name="Rodrigue S."/>
            <person name="Chen F."/>
            <person name="Lapidus A."/>
            <person name="Ferriera S."/>
            <person name="Johnson J."/>
            <person name="Steglich C."/>
            <person name="Church G.M."/>
            <person name="Richardson P."/>
            <person name="Chisholm S.W."/>
        </authorList>
    </citation>
    <scope>NUCLEOTIDE SEQUENCE [LARGE SCALE GENOMIC DNA]</scope>
    <source>
        <strain evidence="3 4">MIT 9303</strain>
    </source>
</reference>
<dbReference type="Proteomes" id="UP000002274">
    <property type="component" value="Chromosome"/>
</dbReference>
<dbReference type="EC" id="3.4.16.4" evidence="3"/>
<dbReference type="HOGENOM" id="CLU_051019_0_0_3"/>
<name>A2C9T4_PROM3</name>
<protein>
    <submittedName>
        <fullName evidence="3">Putative D-Ala-D-Ala carboxypeptidase 3 (S13) family protein</fullName>
        <ecNumber evidence="3">3.4.16.4</ecNumber>
    </submittedName>
</protein>
<dbReference type="BioCyc" id="PMAR59922:G1G80-1297-MONOMER"/>